<dbReference type="Pfam" id="PF00535">
    <property type="entry name" value="Glycos_transf_2"/>
    <property type="match status" value="1"/>
</dbReference>
<dbReference type="CDD" id="cd04179">
    <property type="entry name" value="DPM_DPG-synthase_like"/>
    <property type="match status" value="1"/>
</dbReference>
<dbReference type="PANTHER" id="PTHR48090:SF7">
    <property type="entry name" value="RFBJ PROTEIN"/>
    <property type="match status" value="1"/>
</dbReference>
<dbReference type="InterPro" id="IPR050256">
    <property type="entry name" value="Glycosyltransferase_2"/>
</dbReference>
<dbReference type="AlphaFoldDB" id="A0A956RSC8"/>
<comment type="caution">
    <text evidence="2">The sequence shown here is derived from an EMBL/GenBank/DDBJ whole genome shotgun (WGS) entry which is preliminary data.</text>
</comment>
<feature type="domain" description="Glycosyltransferase 2-like" evidence="1">
    <location>
        <begin position="3"/>
        <end position="78"/>
    </location>
</feature>
<organism evidence="2 3">
    <name type="scientific">Eiseniibacteriota bacterium</name>
    <dbReference type="NCBI Taxonomy" id="2212470"/>
    <lineage>
        <taxon>Bacteria</taxon>
        <taxon>Candidatus Eiseniibacteriota</taxon>
    </lineage>
</organism>
<accession>A0A956RSC8</accession>
<proteinExistence type="predicted"/>
<reference evidence="2" key="1">
    <citation type="submission" date="2020-04" db="EMBL/GenBank/DDBJ databases">
        <authorList>
            <person name="Zhang T."/>
        </authorList>
    </citation>
    <scope>NUCLEOTIDE SEQUENCE</scope>
    <source>
        <strain evidence="2">HKST-UBA01</strain>
    </source>
</reference>
<dbReference type="SUPFAM" id="SSF53448">
    <property type="entry name" value="Nucleotide-diphospho-sugar transferases"/>
    <property type="match status" value="1"/>
</dbReference>
<feature type="non-terminal residue" evidence="2">
    <location>
        <position position="1"/>
    </location>
</feature>
<dbReference type="EMBL" id="JAGQHR010000762">
    <property type="protein sequence ID" value="MCA9729599.1"/>
    <property type="molecule type" value="Genomic_DNA"/>
</dbReference>
<dbReference type="Gene3D" id="3.90.550.10">
    <property type="entry name" value="Spore Coat Polysaccharide Biosynthesis Protein SpsA, Chain A"/>
    <property type="match status" value="1"/>
</dbReference>
<gene>
    <name evidence="2" type="ORF">KC729_18065</name>
</gene>
<sequence length="180" mass="19740">ATVVAEPRRGYGSACLAALRWCAEQPNAPRVVVFVDGDGADDPGEIPDLIAPIEVGRADLVIGSRARGEREPGALLPQARFGNWIACAWIRLVTGVRFTDLGPFRAITWSALERIAMTDPNYGWTVEMQLKAARAGLRCHEVPVRYRRRRGGASKVTGTVRGVVLASAKILWSLARYSRW</sequence>
<dbReference type="Proteomes" id="UP000697710">
    <property type="component" value="Unassembled WGS sequence"/>
</dbReference>
<name>A0A956RSC8_UNCEI</name>
<protein>
    <submittedName>
        <fullName evidence="2">Glycosyltransferase family 2 protein</fullName>
    </submittedName>
</protein>
<reference evidence="2" key="2">
    <citation type="journal article" date="2021" name="Microbiome">
        <title>Successional dynamics and alternative stable states in a saline activated sludge microbial community over 9 years.</title>
        <authorList>
            <person name="Wang Y."/>
            <person name="Ye J."/>
            <person name="Ju F."/>
            <person name="Liu L."/>
            <person name="Boyd J.A."/>
            <person name="Deng Y."/>
            <person name="Parks D.H."/>
            <person name="Jiang X."/>
            <person name="Yin X."/>
            <person name="Woodcroft B.J."/>
            <person name="Tyson G.W."/>
            <person name="Hugenholtz P."/>
            <person name="Polz M.F."/>
            <person name="Zhang T."/>
        </authorList>
    </citation>
    <scope>NUCLEOTIDE SEQUENCE</scope>
    <source>
        <strain evidence="2">HKST-UBA01</strain>
    </source>
</reference>
<evidence type="ECO:0000313" key="2">
    <source>
        <dbReference type="EMBL" id="MCA9729599.1"/>
    </source>
</evidence>
<dbReference type="InterPro" id="IPR001173">
    <property type="entry name" value="Glyco_trans_2-like"/>
</dbReference>
<dbReference type="InterPro" id="IPR029044">
    <property type="entry name" value="Nucleotide-diphossugar_trans"/>
</dbReference>
<evidence type="ECO:0000313" key="3">
    <source>
        <dbReference type="Proteomes" id="UP000697710"/>
    </source>
</evidence>
<evidence type="ECO:0000259" key="1">
    <source>
        <dbReference type="Pfam" id="PF00535"/>
    </source>
</evidence>
<dbReference type="PANTHER" id="PTHR48090">
    <property type="entry name" value="UNDECAPRENYL-PHOSPHATE 4-DEOXY-4-FORMAMIDO-L-ARABINOSE TRANSFERASE-RELATED"/>
    <property type="match status" value="1"/>
</dbReference>